<dbReference type="InterPro" id="IPR051178">
    <property type="entry name" value="TfdA_dioxygenase"/>
</dbReference>
<keyword evidence="3" id="KW-0479">Metal-binding</keyword>
<keyword evidence="6" id="KW-0408">Iron</keyword>
<dbReference type="Gene3D" id="3.60.130.10">
    <property type="entry name" value="Clavaminate synthase-like"/>
    <property type="match status" value="1"/>
</dbReference>
<comment type="cofactor">
    <cofactor evidence="1">
        <name>Fe(2+)</name>
        <dbReference type="ChEBI" id="CHEBI:29033"/>
    </cofactor>
</comment>
<reference evidence="8 9" key="1">
    <citation type="submission" date="2024-03" db="EMBL/GenBank/DDBJ databases">
        <title>The complete genome of Streptomyces sirii sp.nov.</title>
        <authorList>
            <person name="Zakalyukina Y.V."/>
            <person name="Belik A.R."/>
            <person name="Biryukov M.V."/>
            <person name="Baturina O.A."/>
            <person name="Kabilov M.R."/>
        </authorList>
    </citation>
    <scope>NUCLEOTIDE SEQUENCE [LARGE SCALE GENOMIC DNA]</scope>
    <source>
        <strain evidence="8 9">BP-8</strain>
    </source>
</reference>
<evidence type="ECO:0000256" key="4">
    <source>
        <dbReference type="ARBA" id="ARBA00022964"/>
    </source>
</evidence>
<evidence type="ECO:0000313" key="8">
    <source>
        <dbReference type="EMBL" id="WXK74715.1"/>
    </source>
</evidence>
<evidence type="ECO:0000256" key="3">
    <source>
        <dbReference type="ARBA" id="ARBA00022723"/>
    </source>
</evidence>
<dbReference type="RefSeq" id="WP_407284946.1">
    <property type="nucleotide sequence ID" value="NZ_CP147982.1"/>
</dbReference>
<dbReference type="InterPro" id="IPR042098">
    <property type="entry name" value="TauD-like_sf"/>
</dbReference>
<evidence type="ECO:0000256" key="6">
    <source>
        <dbReference type="ARBA" id="ARBA00023004"/>
    </source>
</evidence>
<dbReference type="GO" id="GO:0051213">
    <property type="term" value="F:dioxygenase activity"/>
    <property type="evidence" value="ECO:0007669"/>
    <property type="project" value="UniProtKB-KW"/>
</dbReference>
<proteinExistence type="inferred from homology"/>
<dbReference type="PANTHER" id="PTHR43779:SF3">
    <property type="entry name" value="(3R)-3-[(CARBOXYMETHYL)AMINO]FATTY ACID OXYGENASE_DECARBOXYLASE"/>
    <property type="match status" value="1"/>
</dbReference>
<organism evidence="8 9">
    <name type="scientific">Streptomyces sirii</name>
    <dbReference type="NCBI Taxonomy" id="3127701"/>
    <lineage>
        <taxon>Bacteria</taxon>
        <taxon>Bacillati</taxon>
        <taxon>Actinomycetota</taxon>
        <taxon>Actinomycetes</taxon>
        <taxon>Kitasatosporales</taxon>
        <taxon>Streptomycetaceae</taxon>
        <taxon>Streptomyces</taxon>
    </lineage>
</organism>
<protein>
    <submittedName>
        <fullName evidence="8">TauD/TfdA family dioxygenase</fullName>
    </submittedName>
</protein>
<name>A0ABZ2QEB2_9ACTN</name>
<keyword evidence="5" id="KW-0560">Oxidoreductase</keyword>
<comment type="similarity">
    <text evidence="2">Belongs to the TfdA dioxygenase family.</text>
</comment>
<evidence type="ECO:0000313" key="9">
    <source>
        <dbReference type="Proteomes" id="UP001626628"/>
    </source>
</evidence>
<accession>A0ABZ2QEB2</accession>
<evidence type="ECO:0000256" key="1">
    <source>
        <dbReference type="ARBA" id="ARBA00001954"/>
    </source>
</evidence>
<evidence type="ECO:0000259" key="7">
    <source>
        <dbReference type="Pfam" id="PF02668"/>
    </source>
</evidence>
<evidence type="ECO:0000256" key="2">
    <source>
        <dbReference type="ARBA" id="ARBA00005896"/>
    </source>
</evidence>
<keyword evidence="4 8" id="KW-0223">Dioxygenase</keyword>
<dbReference type="PANTHER" id="PTHR43779">
    <property type="entry name" value="DIOXYGENASE RV0097-RELATED"/>
    <property type="match status" value="1"/>
</dbReference>
<gene>
    <name evidence="8" type="ORF">WAB15_01305</name>
</gene>
<dbReference type="Proteomes" id="UP001626628">
    <property type="component" value="Chromosome"/>
</dbReference>
<dbReference type="EMBL" id="CP147982">
    <property type="protein sequence ID" value="WXK74715.1"/>
    <property type="molecule type" value="Genomic_DNA"/>
</dbReference>
<dbReference type="SUPFAM" id="SSF51197">
    <property type="entry name" value="Clavaminate synthase-like"/>
    <property type="match status" value="1"/>
</dbReference>
<feature type="domain" description="TauD/TfdA-like" evidence="7">
    <location>
        <begin position="6"/>
        <end position="55"/>
    </location>
</feature>
<dbReference type="Pfam" id="PF02668">
    <property type="entry name" value="TauD"/>
    <property type="match status" value="1"/>
</dbReference>
<sequence>MDVPVDDLIAHATRDELVYRHHWLPGDIVIWDNRRVMHRATPFSAMAPRVMHRITVAHKV</sequence>
<dbReference type="InterPro" id="IPR003819">
    <property type="entry name" value="TauD/TfdA-like"/>
</dbReference>
<evidence type="ECO:0000256" key="5">
    <source>
        <dbReference type="ARBA" id="ARBA00023002"/>
    </source>
</evidence>
<keyword evidence="9" id="KW-1185">Reference proteome</keyword>